<dbReference type="Gene3D" id="1.10.150.20">
    <property type="entry name" value="5' to 3' exonuclease, C-terminal subdomain"/>
    <property type="match status" value="1"/>
</dbReference>
<evidence type="ECO:0000256" key="10">
    <source>
        <dbReference type="ARBA" id="ARBA00022763"/>
    </source>
</evidence>
<dbReference type="InterPro" id="IPR017961">
    <property type="entry name" value="DNA_pol_Y-fam_little_finger"/>
</dbReference>
<comment type="function">
    <text evidence="16">Poorly processive, error-prone DNA polymerase involved in untargeted mutagenesis. Copies undamaged DNA at stalled replication forks, which arise in vivo from mismatched or misaligned primer ends. These misaligned primers can be extended by PolIV. Exhibits no 3'-5' exonuclease (proofreading) activity. May be involved in translesional synthesis, in conjunction with the beta clamp from PolIII.</text>
</comment>
<evidence type="ECO:0000256" key="15">
    <source>
        <dbReference type="ARBA" id="ARBA00049244"/>
    </source>
</evidence>
<protein>
    <recommendedName>
        <fullName evidence="16">DNA polymerase IV</fullName>
        <shortName evidence="16">Pol IV</shortName>
        <ecNumber evidence="16">2.7.7.7</ecNumber>
    </recommendedName>
</protein>
<dbReference type="Pfam" id="PF00817">
    <property type="entry name" value="IMS"/>
    <property type="match status" value="1"/>
</dbReference>
<dbReference type="Pfam" id="PF11799">
    <property type="entry name" value="IMS_C"/>
    <property type="match status" value="1"/>
</dbReference>
<evidence type="ECO:0000256" key="2">
    <source>
        <dbReference type="ARBA" id="ARBA00010945"/>
    </source>
</evidence>
<dbReference type="InterPro" id="IPR050116">
    <property type="entry name" value="DNA_polymerase-Y"/>
</dbReference>
<dbReference type="AlphaFoldDB" id="A0A841HIZ8"/>
<evidence type="ECO:0000256" key="7">
    <source>
        <dbReference type="ARBA" id="ARBA00022695"/>
    </source>
</evidence>
<dbReference type="FunFam" id="3.40.1170.60:FF:000001">
    <property type="entry name" value="DNA polymerase IV"/>
    <property type="match status" value="1"/>
</dbReference>
<feature type="domain" description="UmuC" evidence="17">
    <location>
        <begin position="4"/>
        <end position="184"/>
    </location>
</feature>
<evidence type="ECO:0000259" key="17">
    <source>
        <dbReference type="PROSITE" id="PS50173"/>
    </source>
</evidence>
<keyword evidence="13 16" id="KW-0238">DNA-binding</keyword>
<keyword evidence="9 16" id="KW-0479">Metal-binding</keyword>
<dbReference type="GO" id="GO:0006261">
    <property type="term" value="P:DNA-templated DNA replication"/>
    <property type="evidence" value="ECO:0007669"/>
    <property type="project" value="UniProtKB-UniRule"/>
</dbReference>
<dbReference type="Gene3D" id="3.30.1490.100">
    <property type="entry name" value="DNA polymerase, Y-family, little finger domain"/>
    <property type="match status" value="1"/>
</dbReference>
<keyword evidence="5 16" id="KW-0963">Cytoplasm</keyword>
<feature type="binding site" evidence="16">
    <location>
        <position position="8"/>
    </location>
    <ligand>
        <name>Mg(2+)</name>
        <dbReference type="ChEBI" id="CHEBI:18420"/>
    </ligand>
</feature>
<feature type="site" description="Substrate discrimination" evidence="16">
    <location>
        <position position="13"/>
    </location>
</feature>
<evidence type="ECO:0000256" key="11">
    <source>
        <dbReference type="ARBA" id="ARBA00022842"/>
    </source>
</evidence>
<dbReference type="GO" id="GO:0042276">
    <property type="term" value="P:error-prone translesion synthesis"/>
    <property type="evidence" value="ECO:0007669"/>
    <property type="project" value="TreeGrafter"/>
</dbReference>
<keyword evidence="12 16" id="KW-0239">DNA-directed DNA polymerase</keyword>
<dbReference type="InterPro" id="IPR043128">
    <property type="entry name" value="Rev_trsase/Diguanyl_cyclase"/>
</dbReference>
<dbReference type="NCBIfam" id="NF002882">
    <property type="entry name" value="PRK03348.1"/>
    <property type="match status" value="1"/>
</dbReference>
<organism evidence="18 19">
    <name type="scientific">Povalibacter uvarum</name>
    <dbReference type="NCBI Taxonomy" id="732238"/>
    <lineage>
        <taxon>Bacteria</taxon>
        <taxon>Pseudomonadati</taxon>
        <taxon>Pseudomonadota</taxon>
        <taxon>Gammaproteobacteria</taxon>
        <taxon>Steroidobacterales</taxon>
        <taxon>Steroidobacteraceae</taxon>
        <taxon>Povalibacter</taxon>
    </lineage>
</organism>
<dbReference type="Gene3D" id="3.30.70.270">
    <property type="match status" value="1"/>
</dbReference>
<feature type="binding site" evidence="16">
    <location>
        <position position="102"/>
    </location>
    <ligand>
        <name>Mg(2+)</name>
        <dbReference type="ChEBI" id="CHEBI:18420"/>
    </ligand>
</feature>
<dbReference type="HAMAP" id="MF_01113">
    <property type="entry name" value="DNApol_IV"/>
    <property type="match status" value="1"/>
</dbReference>
<evidence type="ECO:0000256" key="3">
    <source>
        <dbReference type="ARBA" id="ARBA00011245"/>
    </source>
</evidence>
<dbReference type="GO" id="GO:0006281">
    <property type="term" value="P:DNA repair"/>
    <property type="evidence" value="ECO:0007669"/>
    <property type="project" value="UniProtKB-UniRule"/>
</dbReference>
<comment type="catalytic activity">
    <reaction evidence="15 16">
        <text>DNA(n) + a 2'-deoxyribonucleoside 5'-triphosphate = DNA(n+1) + diphosphate</text>
        <dbReference type="Rhea" id="RHEA:22508"/>
        <dbReference type="Rhea" id="RHEA-COMP:17339"/>
        <dbReference type="Rhea" id="RHEA-COMP:17340"/>
        <dbReference type="ChEBI" id="CHEBI:33019"/>
        <dbReference type="ChEBI" id="CHEBI:61560"/>
        <dbReference type="ChEBI" id="CHEBI:173112"/>
        <dbReference type="EC" id="2.7.7.7"/>
    </reaction>
</comment>
<keyword evidence="11 16" id="KW-0460">Magnesium</keyword>
<dbReference type="SUPFAM" id="SSF56672">
    <property type="entry name" value="DNA/RNA polymerases"/>
    <property type="match status" value="1"/>
</dbReference>
<dbReference type="InterPro" id="IPR001126">
    <property type="entry name" value="UmuC"/>
</dbReference>
<proteinExistence type="inferred from homology"/>
<dbReference type="PROSITE" id="PS50173">
    <property type="entry name" value="UMUC"/>
    <property type="match status" value="1"/>
</dbReference>
<name>A0A841HIZ8_9GAMM</name>
<evidence type="ECO:0000256" key="14">
    <source>
        <dbReference type="ARBA" id="ARBA00023204"/>
    </source>
</evidence>
<dbReference type="Proteomes" id="UP000588068">
    <property type="component" value="Unassembled WGS sequence"/>
</dbReference>
<comment type="subcellular location">
    <subcellularLocation>
        <location evidence="1 16">Cytoplasm</location>
    </subcellularLocation>
</comment>
<dbReference type="InterPro" id="IPR043502">
    <property type="entry name" value="DNA/RNA_pol_sf"/>
</dbReference>
<gene>
    <name evidence="16" type="primary">dinB</name>
    <name evidence="18" type="ORF">HNQ60_001571</name>
</gene>
<evidence type="ECO:0000256" key="1">
    <source>
        <dbReference type="ARBA" id="ARBA00004496"/>
    </source>
</evidence>
<evidence type="ECO:0000256" key="6">
    <source>
        <dbReference type="ARBA" id="ARBA00022679"/>
    </source>
</evidence>
<dbReference type="NCBIfam" id="NF003015">
    <property type="entry name" value="PRK03858.1"/>
    <property type="match status" value="1"/>
</dbReference>
<evidence type="ECO:0000256" key="12">
    <source>
        <dbReference type="ARBA" id="ARBA00022932"/>
    </source>
</evidence>
<keyword evidence="10 16" id="KW-0227">DNA damage</keyword>
<keyword evidence="19" id="KW-1185">Reference proteome</keyword>
<comment type="subunit">
    <text evidence="3 16">Monomer.</text>
</comment>
<evidence type="ECO:0000256" key="4">
    <source>
        <dbReference type="ARBA" id="ARBA00022457"/>
    </source>
</evidence>
<evidence type="ECO:0000256" key="16">
    <source>
        <dbReference type="HAMAP-Rule" id="MF_01113"/>
    </source>
</evidence>
<comment type="similarity">
    <text evidence="2 16">Belongs to the DNA polymerase type-Y family.</text>
</comment>
<dbReference type="GO" id="GO:0000287">
    <property type="term" value="F:magnesium ion binding"/>
    <property type="evidence" value="ECO:0007669"/>
    <property type="project" value="UniProtKB-UniRule"/>
</dbReference>
<accession>A0A841HIZ8</accession>
<dbReference type="InterPro" id="IPR022880">
    <property type="entry name" value="DNApol_IV"/>
</dbReference>
<dbReference type="EMBL" id="JACHHZ010000002">
    <property type="protein sequence ID" value="MBB6092693.1"/>
    <property type="molecule type" value="Genomic_DNA"/>
</dbReference>
<dbReference type="GO" id="GO:0005829">
    <property type="term" value="C:cytosol"/>
    <property type="evidence" value="ECO:0007669"/>
    <property type="project" value="TreeGrafter"/>
</dbReference>
<comment type="caution">
    <text evidence="18">The sequence shown here is derived from an EMBL/GenBank/DDBJ whole genome shotgun (WGS) entry which is preliminary data.</text>
</comment>
<dbReference type="RefSeq" id="WP_184330479.1">
    <property type="nucleotide sequence ID" value="NZ_JACHHZ010000002.1"/>
</dbReference>
<dbReference type="FunFam" id="3.30.1490.100:FF:000004">
    <property type="entry name" value="DNA polymerase IV"/>
    <property type="match status" value="1"/>
</dbReference>
<evidence type="ECO:0000256" key="13">
    <source>
        <dbReference type="ARBA" id="ARBA00023125"/>
    </source>
</evidence>
<dbReference type="NCBIfam" id="NF002677">
    <property type="entry name" value="PRK02406.1"/>
    <property type="match status" value="1"/>
</dbReference>
<dbReference type="PANTHER" id="PTHR11076">
    <property type="entry name" value="DNA REPAIR POLYMERASE UMUC / TRANSFERASE FAMILY MEMBER"/>
    <property type="match status" value="1"/>
</dbReference>
<evidence type="ECO:0000256" key="9">
    <source>
        <dbReference type="ARBA" id="ARBA00022723"/>
    </source>
</evidence>
<dbReference type="EC" id="2.7.7.7" evidence="16"/>
<keyword evidence="8 16" id="KW-0235">DNA replication</keyword>
<sequence>MPSILHVDMDAFYASVEQLDNPELRGKPVIVGGSGNRGVVAAASYEVRKYGVRSAMPTRDAMRRCPHAICVPPRFDRYKSVSATVFAVFREFTPLVEGLSLDEAFLDVTASQTALGSAETIARRIKALIVERTGLTASVGVAPNKLVAKIASDLRKPDGLVVVSPESVTAVLDPLPIRKLFGIGEKTAPHLERIGIRTLADLRQAPEAALQPIFGRYASRMKARAAGIDDRPVIADWDEKQISAEETFDTDLTDRKQLHAELAALADRMATRLRSRNWLAGQVVVKIRRKDFRTYTRQQAVRPPTQETKPLAAAAAELLDEWLEDQPRAAIRLLGVGARDLTEASQLDLFAVPEAQRNRELDATIDTIRARFGSDALSRASSLRPGKADRDQRKP</sequence>
<dbReference type="GO" id="GO:0009432">
    <property type="term" value="P:SOS response"/>
    <property type="evidence" value="ECO:0007669"/>
    <property type="project" value="TreeGrafter"/>
</dbReference>
<dbReference type="GO" id="GO:0003684">
    <property type="term" value="F:damaged DNA binding"/>
    <property type="evidence" value="ECO:0007669"/>
    <property type="project" value="InterPro"/>
</dbReference>
<keyword evidence="4 16" id="KW-0515">Mutator protein</keyword>
<evidence type="ECO:0000313" key="19">
    <source>
        <dbReference type="Proteomes" id="UP000588068"/>
    </source>
</evidence>
<dbReference type="GO" id="GO:0003887">
    <property type="term" value="F:DNA-directed DNA polymerase activity"/>
    <property type="evidence" value="ECO:0007669"/>
    <property type="project" value="UniProtKB-UniRule"/>
</dbReference>
<evidence type="ECO:0000313" key="18">
    <source>
        <dbReference type="EMBL" id="MBB6092693.1"/>
    </source>
</evidence>
<keyword evidence="6 16" id="KW-0808">Transferase</keyword>
<dbReference type="Gene3D" id="3.40.1170.60">
    <property type="match status" value="1"/>
</dbReference>
<keyword evidence="7 16" id="KW-0548">Nucleotidyltransferase</keyword>
<feature type="active site" evidence="16">
    <location>
        <position position="103"/>
    </location>
</feature>
<dbReference type="SUPFAM" id="SSF100879">
    <property type="entry name" value="Lesion bypass DNA polymerase (Y-family), little finger domain"/>
    <property type="match status" value="1"/>
</dbReference>
<dbReference type="InterPro" id="IPR036775">
    <property type="entry name" value="DNA_pol_Y-fam_lit_finger_sf"/>
</dbReference>
<evidence type="ECO:0000256" key="8">
    <source>
        <dbReference type="ARBA" id="ARBA00022705"/>
    </source>
</evidence>
<dbReference type="PANTHER" id="PTHR11076:SF33">
    <property type="entry name" value="DNA POLYMERASE KAPPA"/>
    <property type="match status" value="1"/>
</dbReference>
<reference evidence="18 19" key="1">
    <citation type="submission" date="2020-08" db="EMBL/GenBank/DDBJ databases">
        <title>Genomic Encyclopedia of Type Strains, Phase IV (KMG-IV): sequencing the most valuable type-strain genomes for metagenomic binning, comparative biology and taxonomic classification.</title>
        <authorList>
            <person name="Goeker M."/>
        </authorList>
    </citation>
    <scope>NUCLEOTIDE SEQUENCE [LARGE SCALE GENOMIC DNA]</scope>
    <source>
        <strain evidence="18 19">DSM 26723</strain>
    </source>
</reference>
<evidence type="ECO:0000256" key="5">
    <source>
        <dbReference type="ARBA" id="ARBA00022490"/>
    </source>
</evidence>
<keyword evidence="14 16" id="KW-0234">DNA repair</keyword>
<dbReference type="CDD" id="cd03586">
    <property type="entry name" value="PolY_Pol_IV_kappa"/>
    <property type="match status" value="1"/>
</dbReference>
<comment type="cofactor">
    <cofactor evidence="16">
        <name>Mg(2+)</name>
        <dbReference type="ChEBI" id="CHEBI:18420"/>
    </cofactor>
    <text evidence="16">Binds 2 magnesium ions per subunit.</text>
</comment>